<dbReference type="Proteomes" id="UP000481033">
    <property type="component" value="Unassembled WGS sequence"/>
</dbReference>
<evidence type="ECO:0000313" key="2">
    <source>
        <dbReference type="Proteomes" id="UP000481033"/>
    </source>
</evidence>
<accession>A0A6M0RHL6</accession>
<dbReference type="EMBL" id="QXHD01000004">
    <property type="protein sequence ID" value="NEZ55410.1"/>
    <property type="molecule type" value="Genomic_DNA"/>
</dbReference>
<dbReference type="AlphaFoldDB" id="A0A6M0RHL6"/>
<name>A0A6M0RHL6_9CYAN</name>
<keyword evidence="2" id="KW-1185">Reference proteome</keyword>
<protein>
    <submittedName>
        <fullName evidence="1">Uncharacterized protein</fullName>
    </submittedName>
</protein>
<sequence length="215" mass="23892">MKFLYKSFGCLAIAASVILSTDIPVQANCEDRASAFCETDDTEETFNDGEIERLEINDWRDSVFDLPWSRPLLIVHPFDGEYLAVADNNFSGNLAWSNWDESVISIWSEKGVRIVARRREKRCGVFSCRTNVIWYETNALDVKIGDIVFSLEGVNGNFTLDDEQKQILASAPAGEAIIRVSIEGRGGEVINDIGEGTVEAWRTVFGQSANNAIGE</sequence>
<evidence type="ECO:0000313" key="1">
    <source>
        <dbReference type="EMBL" id="NEZ55410.1"/>
    </source>
</evidence>
<reference evidence="1 2" key="1">
    <citation type="journal article" date="2020" name="Microb. Ecol.">
        <title>Ecogenomics of the Marine Benthic Filamentous Cyanobacterium Adonisia.</title>
        <authorList>
            <person name="Walter J.M."/>
            <person name="Coutinho F.H."/>
            <person name="Leomil L."/>
            <person name="Hargreaves P.I."/>
            <person name="Campeao M.E."/>
            <person name="Vieira V.V."/>
            <person name="Silva B.S."/>
            <person name="Fistarol G.O."/>
            <person name="Salomon P.S."/>
            <person name="Sawabe T."/>
            <person name="Mino S."/>
            <person name="Hosokawa M."/>
            <person name="Miyashita H."/>
            <person name="Maruyama F."/>
            <person name="van Verk M.C."/>
            <person name="Dutilh B.E."/>
            <person name="Thompson C.C."/>
            <person name="Thompson F.L."/>
        </authorList>
    </citation>
    <scope>NUCLEOTIDE SEQUENCE [LARGE SCALE GENOMIC DNA]</scope>
    <source>
        <strain evidence="1 2">CCMR0081</strain>
    </source>
</reference>
<comment type="caution">
    <text evidence="1">The sequence shown here is derived from an EMBL/GenBank/DDBJ whole genome shotgun (WGS) entry which is preliminary data.</text>
</comment>
<gene>
    <name evidence="1" type="ORF">DXZ20_06910</name>
</gene>
<organism evidence="1 2">
    <name type="scientific">Adonisia turfae CCMR0081</name>
    <dbReference type="NCBI Taxonomy" id="2292702"/>
    <lineage>
        <taxon>Bacteria</taxon>
        <taxon>Bacillati</taxon>
        <taxon>Cyanobacteriota</taxon>
        <taxon>Adonisia</taxon>
        <taxon>Adonisia turfae</taxon>
    </lineage>
</organism>
<dbReference type="RefSeq" id="WP_163697258.1">
    <property type="nucleotide sequence ID" value="NZ_QXHD01000004.1"/>
</dbReference>
<proteinExistence type="predicted"/>